<dbReference type="SUPFAM" id="SSF75217">
    <property type="entry name" value="alpha/beta knot"/>
    <property type="match status" value="1"/>
</dbReference>
<evidence type="ECO:0000256" key="5">
    <source>
        <dbReference type="ARBA" id="ARBA00022694"/>
    </source>
</evidence>
<dbReference type="GO" id="GO:0003723">
    <property type="term" value="F:RNA binding"/>
    <property type="evidence" value="ECO:0007669"/>
    <property type="project" value="InterPro"/>
</dbReference>
<dbReference type="OMA" id="MALWEAY"/>
<dbReference type="GO" id="GO:0008173">
    <property type="term" value="F:RNA methyltransferase activity"/>
    <property type="evidence" value="ECO:0007669"/>
    <property type="project" value="InterPro"/>
</dbReference>
<comment type="caution">
    <text evidence="7">The sequence shown here is derived from an EMBL/GenBank/DDBJ whole genome shotgun (WGS) entry which is preliminary data.</text>
</comment>
<evidence type="ECO:0000313" key="7">
    <source>
        <dbReference type="EMBL" id="KAA8492907.1"/>
    </source>
</evidence>
<keyword evidence="3 7" id="KW-0808">Transferase</keyword>
<dbReference type="HAMAP" id="MF_01885">
    <property type="entry name" value="tRNA_methyltr_TrmL"/>
    <property type="match status" value="1"/>
</dbReference>
<dbReference type="PANTHER" id="PTHR42971">
    <property type="entry name" value="TRNA (CYTIDINE(34)-2'-O)-METHYLTRANSFERASE"/>
    <property type="match status" value="1"/>
</dbReference>
<evidence type="ECO:0000313" key="8">
    <source>
        <dbReference type="Proteomes" id="UP000324585"/>
    </source>
</evidence>
<name>A0A5J4YR67_PORPP</name>
<proteinExistence type="inferred from homology"/>
<dbReference type="InterPro" id="IPR001537">
    <property type="entry name" value="SpoU_MeTrfase"/>
</dbReference>
<sequence>MTEMDGYISPRPAVAFTALVPTRLDVVSRGSVVPGKNGLRGGVSSGLRSTRCRLACCVEQNERVAAPLPPIKLRADGHAPFGKGAAIDQPLLDDTDGEPLLHIVFVTPQIHWNTGNIGRTCMGFGARLHVVGPIGFSLEDKQVRRAGLDYWQHVDLRFYESWDAFLPTLATLGRRLYFTKYAHSSMLDVTFDDSTKTVLIFGSEVTGLTSIRGWLDANEDPANFVAYPMHSPEQFRSFNLSTSASMALWEAYKTITLVRRSRAL</sequence>
<dbReference type="Pfam" id="PF00588">
    <property type="entry name" value="SpoU_methylase"/>
    <property type="match status" value="1"/>
</dbReference>
<gene>
    <name evidence="7" type="ORF">FVE85_9179</name>
</gene>
<dbReference type="Proteomes" id="UP000324585">
    <property type="component" value="Unassembled WGS sequence"/>
</dbReference>
<evidence type="ECO:0000256" key="4">
    <source>
        <dbReference type="ARBA" id="ARBA00022691"/>
    </source>
</evidence>
<organism evidence="7 8">
    <name type="scientific">Porphyridium purpureum</name>
    <name type="common">Red alga</name>
    <name type="synonym">Porphyridium cruentum</name>
    <dbReference type="NCBI Taxonomy" id="35688"/>
    <lineage>
        <taxon>Eukaryota</taxon>
        <taxon>Rhodophyta</taxon>
        <taxon>Bangiophyceae</taxon>
        <taxon>Porphyridiales</taxon>
        <taxon>Porphyridiaceae</taxon>
        <taxon>Porphyridium</taxon>
    </lineage>
</organism>
<keyword evidence="5" id="KW-0819">tRNA processing</keyword>
<protein>
    <submittedName>
        <fullName evidence="7">Putative tRNA (Cytidine(34)-2'-O)-methyltransferase</fullName>
    </submittedName>
</protein>
<dbReference type="EMBL" id="VRMN01000008">
    <property type="protein sequence ID" value="KAA8492907.1"/>
    <property type="molecule type" value="Genomic_DNA"/>
</dbReference>
<keyword evidence="8" id="KW-1185">Reference proteome</keyword>
<dbReference type="InterPro" id="IPR016914">
    <property type="entry name" value="TrmL"/>
</dbReference>
<dbReference type="AlphaFoldDB" id="A0A5J4YR67"/>
<dbReference type="InterPro" id="IPR029026">
    <property type="entry name" value="tRNA_m1G_MTases_N"/>
</dbReference>
<evidence type="ECO:0000259" key="6">
    <source>
        <dbReference type="Pfam" id="PF00588"/>
    </source>
</evidence>
<dbReference type="CDD" id="cd18094">
    <property type="entry name" value="SpoU-like_TrmL"/>
    <property type="match status" value="1"/>
</dbReference>
<dbReference type="Gene3D" id="3.40.1280.10">
    <property type="match status" value="1"/>
</dbReference>
<keyword evidence="4" id="KW-0949">S-adenosyl-L-methionine</keyword>
<reference evidence="8" key="1">
    <citation type="journal article" date="2019" name="Nat. Commun.">
        <title>Expansion of phycobilisome linker gene families in mesophilic red algae.</title>
        <authorList>
            <person name="Lee J."/>
            <person name="Kim D."/>
            <person name="Bhattacharya D."/>
            <person name="Yoon H.S."/>
        </authorList>
    </citation>
    <scope>NUCLEOTIDE SEQUENCE [LARGE SCALE GENOMIC DNA]</scope>
    <source>
        <strain evidence="8">CCMP 1328</strain>
    </source>
</reference>
<dbReference type="PANTHER" id="PTHR42971:SF1">
    <property type="entry name" value="TRNA (CYTIDINE(34)-2'-O)-METHYLTRANSFERASE"/>
    <property type="match status" value="1"/>
</dbReference>
<evidence type="ECO:0000256" key="3">
    <source>
        <dbReference type="ARBA" id="ARBA00022679"/>
    </source>
</evidence>
<dbReference type="OrthoDB" id="5580682at2759"/>
<evidence type="ECO:0000256" key="2">
    <source>
        <dbReference type="ARBA" id="ARBA00022603"/>
    </source>
</evidence>
<keyword evidence="2 7" id="KW-0489">Methyltransferase</keyword>
<dbReference type="GO" id="GO:0002130">
    <property type="term" value="P:wobble position ribose methylation"/>
    <property type="evidence" value="ECO:0007669"/>
    <property type="project" value="TreeGrafter"/>
</dbReference>
<evidence type="ECO:0000256" key="1">
    <source>
        <dbReference type="ARBA" id="ARBA00022490"/>
    </source>
</evidence>
<accession>A0A5J4YR67</accession>
<dbReference type="InterPro" id="IPR029028">
    <property type="entry name" value="Alpha/beta_knot_MTases"/>
</dbReference>
<keyword evidence="1" id="KW-0963">Cytoplasm</keyword>
<feature type="domain" description="tRNA/rRNA methyltransferase SpoU type" evidence="6">
    <location>
        <begin position="101"/>
        <end position="248"/>
    </location>
</feature>